<dbReference type="Gene3D" id="3.90.25.10">
    <property type="entry name" value="UDP-galactose 4-epimerase, domain 1"/>
    <property type="match status" value="1"/>
</dbReference>
<dbReference type="OrthoDB" id="419598at2759"/>
<dbReference type="Gene3D" id="3.40.50.720">
    <property type="entry name" value="NAD(P)-binding Rossmann-like Domain"/>
    <property type="match status" value="1"/>
</dbReference>
<evidence type="ECO:0000259" key="1">
    <source>
        <dbReference type="Pfam" id="PF05368"/>
    </source>
</evidence>
<protein>
    <submittedName>
        <fullName evidence="2">Putative isoflavone reductase family protein</fullName>
    </submittedName>
</protein>
<dbReference type="KEGG" id="ela:UCREL1_10101"/>
<gene>
    <name evidence="2" type="ORF">UCREL1_10101</name>
</gene>
<reference evidence="3" key="1">
    <citation type="journal article" date="2013" name="Genome Announc.">
        <title>Draft genome sequence of the grapevine dieback fungus Eutypa lata UCR-EL1.</title>
        <authorList>
            <person name="Blanco-Ulate B."/>
            <person name="Rolshausen P.E."/>
            <person name="Cantu D."/>
        </authorList>
    </citation>
    <scope>NUCLEOTIDE SEQUENCE [LARGE SCALE GENOMIC DNA]</scope>
    <source>
        <strain evidence="3">UCR-EL1</strain>
    </source>
</reference>
<evidence type="ECO:0000313" key="2">
    <source>
        <dbReference type="EMBL" id="EMR62960.1"/>
    </source>
</evidence>
<dbReference type="SUPFAM" id="SSF51735">
    <property type="entry name" value="NAD(P)-binding Rossmann-fold domains"/>
    <property type="match status" value="1"/>
</dbReference>
<organism evidence="2 3">
    <name type="scientific">Eutypa lata (strain UCR-EL1)</name>
    <name type="common">Grapevine dieback disease fungus</name>
    <name type="synonym">Eutypa armeniacae</name>
    <dbReference type="NCBI Taxonomy" id="1287681"/>
    <lineage>
        <taxon>Eukaryota</taxon>
        <taxon>Fungi</taxon>
        <taxon>Dikarya</taxon>
        <taxon>Ascomycota</taxon>
        <taxon>Pezizomycotina</taxon>
        <taxon>Sordariomycetes</taxon>
        <taxon>Xylariomycetidae</taxon>
        <taxon>Xylariales</taxon>
        <taxon>Diatrypaceae</taxon>
        <taxon>Eutypa</taxon>
    </lineage>
</organism>
<dbReference type="PANTHER" id="PTHR43349">
    <property type="entry name" value="PINORESINOL REDUCTASE-RELATED"/>
    <property type="match status" value="1"/>
</dbReference>
<dbReference type="eggNOG" id="ENOG502SM8N">
    <property type="taxonomic scope" value="Eukaryota"/>
</dbReference>
<proteinExistence type="predicted"/>
<feature type="domain" description="NmrA-like" evidence="1">
    <location>
        <begin position="6"/>
        <end position="225"/>
    </location>
</feature>
<dbReference type="EMBL" id="KB707329">
    <property type="protein sequence ID" value="EMR62960.1"/>
    <property type="molecule type" value="Genomic_DNA"/>
</dbReference>
<dbReference type="HOGENOM" id="CLU_044876_6_0_1"/>
<name>M7T8H3_EUTLA</name>
<sequence>MAAPIKVGVLGSTGRTGESVVEGLLASETKFEVTALTRPSSLDSTEINSFRGRGVRIVAVDVATAAKAELTQAFAGLDVLVSAVSFKAITDQLRLLDSIKEAGVKRFVPCFWGTPAARGEQYLLDWKLDVLDAVQRADIPYTTIDVGWWSQFYLIPGDGNVRNVFLDVRDIGKYAAKIIADPRTLNRRVLAYTDISTLNEAYDLMDELSGEKSERIYRSIEDIRNPLEEAKVALKKDPADQTALFALITNQYLDSWGLRGHNTPEYAKYLGYLDVRELYPGGVAGAKSLRSYFADILAGQLSGNKDMK</sequence>
<dbReference type="AlphaFoldDB" id="M7T8H3"/>
<dbReference type="InterPro" id="IPR036291">
    <property type="entry name" value="NAD(P)-bd_dom_sf"/>
</dbReference>
<dbReference type="InterPro" id="IPR050608">
    <property type="entry name" value="NmrA-type/Isoflavone_red_sf"/>
</dbReference>
<accession>M7T8H3</accession>
<dbReference type="PANTHER" id="PTHR43349:SF93">
    <property type="entry name" value="ISOFLAVONE REDUCTASE HOMOLOG P3-RELATED"/>
    <property type="match status" value="1"/>
</dbReference>
<dbReference type="OMA" id="IDVGCWF"/>
<dbReference type="Pfam" id="PF05368">
    <property type="entry name" value="NmrA"/>
    <property type="match status" value="1"/>
</dbReference>
<keyword evidence="3" id="KW-1185">Reference proteome</keyword>
<dbReference type="Proteomes" id="UP000012174">
    <property type="component" value="Unassembled WGS sequence"/>
</dbReference>
<evidence type="ECO:0000313" key="3">
    <source>
        <dbReference type="Proteomes" id="UP000012174"/>
    </source>
</evidence>
<dbReference type="InterPro" id="IPR008030">
    <property type="entry name" value="NmrA-like"/>
</dbReference>